<protein>
    <submittedName>
        <fullName evidence="2">Uncharacterized protein</fullName>
    </submittedName>
</protein>
<accession>A0A0B6WW36</accession>
<dbReference type="STRING" id="454194.PYK22_00958"/>
<evidence type="ECO:0000313" key="3">
    <source>
        <dbReference type="Proteomes" id="UP000031518"/>
    </source>
</evidence>
<dbReference type="OrthoDB" id="119540at2"/>
<evidence type="ECO:0000256" key="1">
    <source>
        <dbReference type="SAM" id="Phobius"/>
    </source>
</evidence>
<dbReference type="EMBL" id="CBXV010000004">
    <property type="protein sequence ID" value="CDM64962.1"/>
    <property type="molecule type" value="Genomic_DNA"/>
</dbReference>
<keyword evidence="1" id="KW-1133">Transmembrane helix</keyword>
<keyword evidence="1" id="KW-0472">Membrane</keyword>
<dbReference type="AlphaFoldDB" id="A0A0B6WW36"/>
<keyword evidence="3" id="KW-1185">Reference proteome</keyword>
<feature type="transmembrane region" description="Helical" evidence="1">
    <location>
        <begin position="20"/>
        <end position="37"/>
    </location>
</feature>
<reference evidence="2 3" key="1">
    <citation type="submission" date="2013-12" db="EMBL/GenBank/DDBJ databases">
        <authorList>
            <person name="Stott M."/>
        </authorList>
    </citation>
    <scope>NUCLEOTIDE SEQUENCE [LARGE SCALE GENOMIC DNA]</scope>
    <source>
        <strain evidence="2 3">K22</strain>
    </source>
</reference>
<evidence type="ECO:0000313" key="2">
    <source>
        <dbReference type="EMBL" id="CDM64962.1"/>
    </source>
</evidence>
<sequence>MSYWGAVLKRIFFWAYGRTTWQYDVLCLLILAFIFLTPKSWFQSGEPNGPTGHRTITRVVVMADEVGDAPDVRKLEGRLRTVVNRNVEILAVHPARDSRGKIIAYEIDIR</sequence>
<dbReference type="RefSeq" id="WP_041975025.1">
    <property type="nucleotide sequence ID" value="NZ_CBXV010000004.1"/>
</dbReference>
<organism evidence="2 3">
    <name type="scientific">Pyrinomonas methylaliphatogenes</name>
    <dbReference type="NCBI Taxonomy" id="454194"/>
    <lineage>
        <taxon>Bacteria</taxon>
        <taxon>Pseudomonadati</taxon>
        <taxon>Acidobacteriota</taxon>
        <taxon>Blastocatellia</taxon>
        <taxon>Blastocatellales</taxon>
        <taxon>Pyrinomonadaceae</taxon>
        <taxon>Pyrinomonas</taxon>
    </lineage>
</organism>
<gene>
    <name evidence="2" type="ORF">PYK22_00958</name>
</gene>
<reference evidence="2 3" key="2">
    <citation type="submission" date="2015-01" db="EMBL/GenBank/DDBJ databases">
        <title>Complete genome sequence of Pyrinomonas methylaliphatogenes type strain K22T.</title>
        <authorList>
            <person name="Lee K.C.Y."/>
            <person name="Power J.F."/>
            <person name="Dunfield P.F."/>
            <person name="Morgan X.C."/>
            <person name="Huttenhower C."/>
            <person name="Stott M.B."/>
        </authorList>
    </citation>
    <scope>NUCLEOTIDE SEQUENCE [LARGE SCALE GENOMIC DNA]</scope>
    <source>
        <strain evidence="2 3">K22</strain>
    </source>
</reference>
<dbReference type="Proteomes" id="UP000031518">
    <property type="component" value="Unassembled WGS sequence"/>
</dbReference>
<name>A0A0B6WW36_9BACT</name>
<proteinExistence type="predicted"/>
<keyword evidence="1" id="KW-0812">Transmembrane</keyword>